<feature type="region of interest" description="Disordered" evidence="1">
    <location>
        <begin position="1"/>
        <end position="41"/>
    </location>
</feature>
<proteinExistence type="predicted"/>
<feature type="compositionally biased region" description="Acidic residues" evidence="1">
    <location>
        <begin position="1030"/>
        <end position="1040"/>
    </location>
</feature>
<evidence type="ECO:0008006" key="5">
    <source>
        <dbReference type="Google" id="ProtNLM"/>
    </source>
</evidence>
<keyword evidence="2" id="KW-0472">Membrane</keyword>
<evidence type="ECO:0000313" key="3">
    <source>
        <dbReference type="EMBL" id="MFA9477391.1"/>
    </source>
</evidence>
<protein>
    <recommendedName>
        <fullName evidence="5">AsmA-like protein</fullName>
    </recommendedName>
</protein>
<dbReference type="Proteomes" id="UP001575105">
    <property type="component" value="Unassembled WGS sequence"/>
</dbReference>
<feature type="transmembrane region" description="Helical" evidence="2">
    <location>
        <begin position="43"/>
        <end position="65"/>
    </location>
</feature>
<evidence type="ECO:0000256" key="1">
    <source>
        <dbReference type="SAM" id="MobiDB-lite"/>
    </source>
</evidence>
<feature type="compositionally biased region" description="Low complexity" evidence="1">
    <location>
        <begin position="676"/>
        <end position="695"/>
    </location>
</feature>
<gene>
    <name evidence="3" type="ORF">ACERK3_03680</name>
</gene>
<comment type="caution">
    <text evidence="3">The sequence shown here is derived from an EMBL/GenBank/DDBJ whole genome shotgun (WGS) entry which is preliminary data.</text>
</comment>
<organism evidence="3 4">
    <name type="scientific">Natronomicrosphaera hydrolytica</name>
    <dbReference type="NCBI Taxonomy" id="3242702"/>
    <lineage>
        <taxon>Bacteria</taxon>
        <taxon>Pseudomonadati</taxon>
        <taxon>Planctomycetota</taxon>
        <taxon>Phycisphaerae</taxon>
        <taxon>Phycisphaerales</taxon>
        <taxon>Phycisphaeraceae</taxon>
        <taxon>Natronomicrosphaera</taxon>
    </lineage>
</organism>
<reference evidence="3 4" key="1">
    <citation type="submission" date="2024-08" db="EMBL/GenBank/DDBJ databases">
        <title>Whole-genome sequencing of halo(alkali)philic microorganisms from hypersaline lakes.</title>
        <authorList>
            <person name="Sorokin D.Y."/>
            <person name="Merkel A.Y."/>
            <person name="Messina E."/>
            <person name="Yakimov M."/>
        </authorList>
    </citation>
    <scope>NUCLEOTIDE SEQUENCE [LARGE SCALE GENOMIC DNA]</scope>
    <source>
        <strain evidence="3 4">AB-hyl4</strain>
    </source>
</reference>
<accession>A0ABV4U1C0</accession>
<feature type="region of interest" description="Disordered" evidence="1">
    <location>
        <begin position="1004"/>
        <end position="1057"/>
    </location>
</feature>
<sequence length="1057" mass="113640">MTNDDPKEQPTPSEPSQKPTHREPVQPESTEPTTPPHRRRRRWGWWVGGGAGVVVLLLLAVVLALPTLLSTGPMQRWLTGYVNTTIAGSINIDRLRLAWFGGQSAFGVTLADAQGDLVASIRRVEASELRLAAVLLGSSRYGLINVDAEAIHLRQAAGEPTNLQLALQSTRPDPAPPADDEPMQLDRDLAVQLDFTADRVTYEAPDVERVELTDLDVGIEIPDLNRIAGRIHSNLVHGDRPGRIDVNFNLNDAFTAAGEPQMGQANVQAQGELASFPLNMADRLMGQEGRLAALLGDELDATFAATGPVRSMTVNLQASSANLSANMELVGDDEAIRAAEGSQLQLQVTPTAFAAWMAEPAPGEAPPMTLVQPFTVDVQLAELVLPRDEAAGIDLVRAALNLQATTEDIVLDMPDMDRITLGEPRVTVQSARLGDEVTANLQSQATYGEVSEAVSASLAIRQLFAEDEPMLATLEATALPMALADAVADLDGALALTIGETLSTTVNLTQTQTGDLTFDGRVDAPRLAGPFEGGYAADGLITLRTPEPMVLQLSPQAFARWAAGEDGLTLALEEDAEVTLNVEQLAVAMLTDDLQAPAEADADDEAAEPTMRLDPERTRVALQLSSPVLRLRDLATDERFGIEQGRVNVRGDDLRQLLEFDIEAMIYELTEELGRPQQEPQPQQQNNENANEAAAGDGRISSRTRVGRLLSDDGEVQPSASRIESNTTLTRVPSSVLDALGGQGGSLAAVLGARTSADARVDYDGAAGGTLDIDLESDNATANVPGRLTPELALELREDAVASLRVTPEMSQALLSTINPFLQAISGERPAELVLREEGFHMPLEDFDMERVRMNASLGLGELRLQQGGVAQALFGALSAVGGRFDPGQEYSARFSPMTFGLDQGAMSYDDLRMTVSGVTVGFRGRVHYDTQQFNLVTSVPAASLGRIASGLERAVGPNYQLEVPLTGTFDEPRLDSGAMTRELAQLAMRAGLREAVGDRDNGLGGLLDGVLGGRRQRDNNEQPPAEREEPTEEAEEEAEEERREPARDLLDVFRRR</sequence>
<name>A0ABV4U1C0_9BACT</name>
<feature type="compositionally biased region" description="Basic and acidic residues" evidence="1">
    <location>
        <begin position="1016"/>
        <end position="1029"/>
    </location>
</feature>
<evidence type="ECO:0000256" key="2">
    <source>
        <dbReference type="SAM" id="Phobius"/>
    </source>
</evidence>
<feature type="compositionally biased region" description="Gly residues" evidence="1">
    <location>
        <begin position="1004"/>
        <end position="1013"/>
    </location>
</feature>
<evidence type="ECO:0000313" key="4">
    <source>
        <dbReference type="Proteomes" id="UP001575105"/>
    </source>
</evidence>
<keyword evidence="4" id="KW-1185">Reference proteome</keyword>
<keyword evidence="2" id="KW-0812">Transmembrane</keyword>
<feature type="compositionally biased region" description="Basic and acidic residues" evidence="1">
    <location>
        <begin position="1041"/>
        <end position="1057"/>
    </location>
</feature>
<feature type="region of interest" description="Disordered" evidence="1">
    <location>
        <begin position="674"/>
        <end position="703"/>
    </location>
</feature>
<dbReference type="EMBL" id="JBGUBD010000002">
    <property type="protein sequence ID" value="MFA9477391.1"/>
    <property type="molecule type" value="Genomic_DNA"/>
</dbReference>
<keyword evidence="2" id="KW-1133">Transmembrane helix</keyword>
<dbReference type="RefSeq" id="WP_425344316.1">
    <property type="nucleotide sequence ID" value="NZ_JBGUBD010000002.1"/>
</dbReference>